<dbReference type="PANTHER" id="PTHR11773">
    <property type="entry name" value="GLYCINE DEHYDROGENASE, DECARBOXYLATING"/>
    <property type="match status" value="1"/>
</dbReference>
<dbReference type="NCBIfam" id="NF003346">
    <property type="entry name" value="PRK04366.1"/>
    <property type="match status" value="1"/>
</dbReference>
<organism evidence="8 9">
    <name type="scientific">Candidatus Desulfolinea nitratireducens</name>
    <dbReference type="NCBI Taxonomy" id="2841698"/>
    <lineage>
        <taxon>Bacteria</taxon>
        <taxon>Bacillati</taxon>
        <taxon>Chloroflexota</taxon>
        <taxon>Anaerolineae</taxon>
        <taxon>Anaerolineales</taxon>
        <taxon>Anaerolineales incertae sedis</taxon>
        <taxon>Candidatus Desulfolinea</taxon>
    </lineage>
</organism>
<dbReference type="SUPFAM" id="SSF53383">
    <property type="entry name" value="PLP-dependent transferases"/>
    <property type="match status" value="1"/>
</dbReference>
<accession>A0A8J6TH95</accession>
<name>A0A8J6TH95_9CHLR</name>
<dbReference type="Gene3D" id="6.20.440.10">
    <property type="match status" value="1"/>
</dbReference>
<dbReference type="Gene3D" id="3.40.640.10">
    <property type="entry name" value="Type I PLP-dependent aspartate aminotransferase-like (Major domain)"/>
    <property type="match status" value="1"/>
</dbReference>
<feature type="domain" description="Glycine dehydrogenase C-terminal" evidence="7">
    <location>
        <begin position="362"/>
        <end position="461"/>
    </location>
</feature>
<evidence type="ECO:0000259" key="6">
    <source>
        <dbReference type="Pfam" id="PF00266"/>
    </source>
</evidence>
<dbReference type="EC" id="1.4.4.2" evidence="5"/>
<evidence type="ECO:0000313" key="8">
    <source>
        <dbReference type="EMBL" id="MBC8336808.1"/>
    </source>
</evidence>
<evidence type="ECO:0000256" key="3">
    <source>
        <dbReference type="ARBA" id="ARBA00023002"/>
    </source>
</evidence>
<comment type="function">
    <text evidence="1 5">The glycine cleavage system catalyzes the degradation of glycine. The P protein binds the alpha-amino group of glycine through its pyridoxal phosphate cofactor; CO(2) is released and the remaining methylamine moiety is then transferred to the lipoamide cofactor of the H protein.</text>
</comment>
<evidence type="ECO:0000313" key="9">
    <source>
        <dbReference type="Proteomes" id="UP000614469"/>
    </source>
</evidence>
<sequence>MTDFKLTEAPKIVEPTIYELSSPGRTGVTYPDPDVPRAKLPDELLRKVIPLPELSEVDVIRHFVKLSTFNYSVDSGFYPLGSCTMKYNPKINEDTARLPGFANLHPLQPIETTQGALMLMYQLQEWLKEISGFDAITLQPAAGAHGEFVGVLVMRAYHRDRNDNKRTKMLIPDSAHGTNPATSAMSGLKVVQIPSDERGNVDLEALRAEADDTLVGMMLTNPNTLGLFDENVEEVCRIVHEAGGLMYGDGANMNALLGIAKMADLGFDVMHYNLHKTFSTPHGGGGPGSGPVVVTAELAQFLPAPIVAVVEEEADGLPPLYGLVDPSKTVGRVKAFNGHFGMFVRAFTYIAMHGPDGLRDISEYAVLNANYLLTRLRDAYHVPYDRICMHEFVAEGRWKDAPDIHALDVAKRLMDYGFHPPTNYFPLIVHEALMIEPTETENKGTLDAFVDAMLKIADEAHTSPNLLHEAPTRTPFGRLDEVKAAKELILCCWLPEDYGNQ</sequence>
<dbReference type="HAMAP" id="MF_00713">
    <property type="entry name" value="GcvPB"/>
    <property type="match status" value="1"/>
</dbReference>
<comment type="caution">
    <text evidence="8">The sequence shown here is derived from an EMBL/GenBank/DDBJ whole genome shotgun (WGS) entry which is preliminary data.</text>
</comment>
<dbReference type="Gene3D" id="3.90.1150.10">
    <property type="entry name" value="Aspartate Aminotransferase, domain 1"/>
    <property type="match status" value="1"/>
</dbReference>
<dbReference type="GO" id="GO:0030170">
    <property type="term" value="F:pyridoxal phosphate binding"/>
    <property type="evidence" value="ECO:0007669"/>
    <property type="project" value="TreeGrafter"/>
</dbReference>
<evidence type="ECO:0000259" key="7">
    <source>
        <dbReference type="Pfam" id="PF21478"/>
    </source>
</evidence>
<dbReference type="Pfam" id="PF00266">
    <property type="entry name" value="Aminotran_5"/>
    <property type="match status" value="1"/>
</dbReference>
<dbReference type="GO" id="GO:0005829">
    <property type="term" value="C:cytosol"/>
    <property type="evidence" value="ECO:0007669"/>
    <property type="project" value="TreeGrafter"/>
</dbReference>
<dbReference type="GO" id="GO:0019464">
    <property type="term" value="P:glycine decarboxylation via glycine cleavage system"/>
    <property type="evidence" value="ECO:0007669"/>
    <property type="project" value="UniProtKB-UniRule"/>
</dbReference>
<gene>
    <name evidence="5 8" type="primary">gcvPB</name>
    <name evidence="8" type="ORF">H8E29_16215</name>
</gene>
<dbReference type="GO" id="GO:0016594">
    <property type="term" value="F:glycine binding"/>
    <property type="evidence" value="ECO:0007669"/>
    <property type="project" value="TreeGrafter"/>
</dbReference>
<proteinExistence type="inferred from homology"/>
<evidence type="ECO:0000256" key="4">
    <source>
        <dbReference type="ARBA" id="ARBA00049026"/>
    </source>
</evidence>
<dbReference type="GO" id="GO:0004375">
    <property type="term" value="F:glycine dehydrogenase (decarboxylating) activity"/>
    <property type="evidence" value="ECO:0007669"/>
    <property type="project" value="UniProtKB-EC"/>
</dbReference>
<dbReference type="InterPro" id="IPR015421">
    <property type="entry name" value="PyrdxlP-dep_Trfase_major"/>
</dbReference>
<evidence type="ECO:0000256" key="1">
    <source>
        <dbReference type="ARBA" id="ARBA00003788"/>
    </source>
</evidence>
<protein>
    <recommendedName>
        <fullName evidence="5">Probable glycine dehydrogenase (decarboxylating) subunit 2</fullName>
        <ecNumber evidence="5">1.4.4.2</ecNumber>
    </recommendedName>
    <alternativeName>
        <fullName evidence="5">Glycine cleavage system P-protein subunit 2</fullName>
    </alternativeName>
    <alternativeName>
        <fullName evidence="5">Glycine decarboxylase subunit 2</fullName>
    </alternativeName>
    <alternativeName>
        <fullName evidence="5">Glycine dehydrogenase (aminomethyl-transferring) subunit 2</fullName>
    </alternativeName>
</protein>
<evidence type="ECO:0000256" key="5">
    <source>
        <dbReference type="HAMAP-Rule" id="MF_00713"/>
    </source>
</evidence>
<keyword evidence="2 5" id="KW-0663">Pyridoxal phosphate</keyword>
<dbReference type="AlphaFoldDB" id="A0A8J6TH95"/>
<keyword evidence="3 5" id="KW-0560">Oxidoreductase</keyword>
<dbReference type="Pfam" id="PF21478">
    <property type="entry name" value="GcvP2_C"/>
    <property type="match status" value="1"/>
</dbReference>
<dbReference type="GO" id="GO:0005960">
    <property type="term" value="C:glycine cleavage complex"/>
    <property type="evidence" value="ECO:0007669"/>
    <property type="project" value="TreeGrafter"/>
</dbReference>
<dbReference type="Proteomes" id="UP000614469">
    <property type="component" value="Unassembled WGS sequence"/>
</dbReference>
<comment type="catalytic activity">
    <reaction evidence="4 5">
        <text>N(6)-[(R)-lipoyl]-L-lysyl-[glycine-cleavage complex H protein] + glycine + H(+) = N(6)-[(R)-S(8)-aminomethyldihydrolipoyl]-L-lysyl-[glycine-cleavage complex H protein] + CO2</text>
        <dbReference type="Rhea" id="RHEA:24304"/>
        <dbReference type="Rhea" id="RHEA-COMP:10494"/>
        <dbReference type="Rhea" id="RHEA-COMP:10495"/>
        <dbReference type="ChEBI" id="CHEBI:15378"/>
        <dbReference type="ChEBI" id="CHEBI:16526"/>
        <dbReference type="ChEBI" id="CHEBI:57305"/>
        <dbReference type="ChEBI" id="CHEBI:83099"/>
        <dbReference type="ChEBI" id="CHEBI:83143"/>
        <dbReference type="EC" id="1.4.4.2"/>
    </reaction>
</comment>
<feature type="domain" description="Aminotransferase class V" evidence="6">
    <location>
        <begin position="169"/>
        <end position="283"/>
    </location>
</feature>
<comment type="cofactor">
    <cofactor evidence="5">
        <name>pyridoxal 5'-phosphate</name>
        <dbReference type="ChEBI" id="CHEBI:597326"/>
    </cofactor>
</comment>
<dbReference type="FunFam" id="3.90.1150.10:FF:000014">
    <property type="entry name" value="Probable glycine dehydrogenase (decarboxylating) subunit 2"/>
    <property type="match status" value="1"/>
</dbReference>
<dbReference type="InterPro" id="IPR000192">
    <property type="entry name" value="Aminotrans_V_dom"/>
</dbReference>
<comment type="similarity">
    <text evidence="5">Belongs to the GcvP family. C-terminal subunit subfamily.</text>
</comment>
<dbReference type="InterPro" id="IPR015424">
    <property type="entry name" value="PyrdxlP-dep_Trfase"/>
</dbReference>
<dbReference type="InterPro" id="IPR023012">
    <property type="entry name" value="GcvPB"/>
</dbReference>
<comment type="subunit">
    <text evidence="5">The glycine cleavage system is composed of four proteins: P, T, L and H. In this organism, the P 'protein' is a heterodimer of two subunits.</text>
</comment>
<dbReference type="FunFam" id="3.40.640.10:FF:000224">
    <property type="entry name" value="Probable glycine dehydrogenase (decarboxylating) subunit 2"/>
    <property type="match status" value="1"/>
</dbReference>
<evidence type="ECO:0000256" key="2">
    <source>
        <dbReference type="ARBA" id="ARBA00022898"/>
    </source>
</evidence>
<dbReference type="InterPro" id="IPR049316">
    <property type="entry name" value="GDC-P_C"/>
</dbReference>
<dbReference type="EMBL" id="JACNJN010000196">
    <property type="protein sequence ID" value="MBC8336808.1"/>
    <property type="molecule type" value="Genomic_DNA"/>
</dbReference>
<dbReference type="InterPro" id="IPR015422">
    <property type="entry name" value="PyrdxlP-dep_Trfase_small"/>
</dbReference>
<feature type="modified residue" description="N6-(pyridoxal phosphate)lysine" evidence="5">
    <location>
        <position position="276"/>
    </location>
</feature>
<dbReference type="PANTHER" id="PTHR11773:SF1">
    <property type="entry name" value="GLYCINE DEHYDROGENASE (DECARBOXYLATING), MITOCHONDRIAL"/>
    <property type="match status" value="1"/>
</dbReference>
<reference evidence="8 9" key="1">
    <citation type="submission" date="2020-08" db="EMBL/GenBank/DDBJ databases">
        <title>Bridging the membrane lipid divide: bacteria of the FCB group superphylum have the potential to synthesize archaeal ether lipids.</title>
        <authorList>
            <person name="Villanueva L."/>
            <person name="Von Meijenfeldt F.A.B."/>
            <person name="Westbye A.B."/>
            <person name="Yadav S."/>
            <person name="Hopmans E.C."/>
            <person name="Dutilh B.E."/>
            <person name="Sinninghe Damste J.S."/>
        </authorList>
    </citation>
    <scope>NUCLEOTIDE SEQUENCE [LARGE SCALE GENOMIC DNA]</scope>
    <source>
        <strain evidence="8">NIOZ-UU36</strain>
    </source>
</reference>
<dbReference type="InterPro" id="IPR020581">
    <property type="entry name" value="GDC_P"/>
</dbReference>